<evidence type="ECO:0000313" key="3">
    <source>
        <dbReference type="Proteomes" id="UP000002357"/>
    </source>
</evidence>
<feature type="region of interest" description="Disordered" evidence="1">
    <location>
        <begin position="1"/>
        <end position="21"/>
    </location>
</feature>
<dbReference type="Proteomes" id="UP000002357">
    <property type="component" value="Plasmid pSCL4"/>
</dbReference>
<proteinExistence type="predicted"/>
<geneLocation type="plasmid" evidence="2 3">
    <name>pSCL4</name>
</geneLocation>
<organism evidence="2 3">
    <name type="scientific">Streptomyces clavuligerus</name>
    <dbReference type="NCBI Taxonomy" id="1901"/>
    <lineage>
        <taxon>Bacteria</taxon>
        <taxon>Bacillati</taxon>
        <taxon>Actinomycetota</taxon>
        <taxon>Actinomycetes</taxon>
        <taxon>Kitasatosporales</taxon>
        <taxon>Streptomycetaceae</taxon>
        <taxon>Streptomyces</taxon>
    </lineage>
</organism>
<feature type="compositionally biased region" description="Basic residues" evidence="1">
    <location>
        <begin position="211"/>
        <end position="221"/>
    </location>
</feature>
<feature type="region of interest" description="Disordered" evidence="1">
    <location>
        <begin position="151"/>
        <end position="221"/>
    </location>
</feature>
<sequence>MGARSVRRAQPGQSRRPRKHPHADLLVRAAVAHGAYGTVSTALLHALFEDPGLIDKVYGNPEEALAVRDSMDRERQRLDSVATAEARRIRKETGTCPACRRPLPSRGGVPCFPPRYCSKECVPVPSRPAVRRGPWSPAPQWCPVVAGTSCPRPRPAGAHSPPPRGTPPALRGLTTGQGGPAGIRAPAVRRGKPRESTGRDQGDRKASFTARPRKGKLTVFM</sequence>
<name>D5SIN2_STRCL</name>
<accession>D5SIN2</accession>
<reference evidence="2 3" key="1">
    <citation type="journal article" date="2010" name="Genome Biol. Evol.">
        <title>The sequence of a 1.8-mb bacterial linear plasmid reveals a rich evolutionary reservoir of secondary metabolic pathways.</title>
        <authorList>
            <person name="Medema M.H."/>
            <person name="Trefzer A."/>
            <person name="Kovalchuk A."/>
            <person name="van den Berg M."/>
            <person name="Mueller U."/>
            <person name="Heijne W."/>
            <person name="Wu L."/>
            <person name="Alam M.T."/>
            <person name="Ronning C.M."/>
            <person name="Nierman W.C."/>
            <person name="Bovenberg R.A.L."/>
            <person name="Breitling R."/>
            <person name="Takano E."/>
        </authorList>
    </citation>
    <scope>NUCLEOTIDE SEQUENCE [LARGE SCALE GENOMIC DNA]</scope>
    <source>
        <strain evidence="3">ATCC 27064 / DSM 738 / JCM 4710 / NBRC 13307 / NCIMB 12785 / NRRL 3585 / VKM Ac-602</strain>
        <plasmid evidence="2">pSCL4</plasmid>
    </source>
</reference>
<keyword evidence="3" id="KW-1185">Reference proteome</keyword>
<feature type="compositionally biased region" description="Basic and acidic residues" evidence="1">
    <location>
        <begin position="193"/>
        <end position="206"/>
    </location>
</feature>
<evidence type="ECO:0000256" key="1">
    <source>
        <dbReference type="SAM" id="MobiDB-lite"/>
    </source>
</evidence>
<dbReference type="eggNOG" id="ENOG5032FGJ">
    <property type="taxonomic scope" value="Bacteria"/>
</dbReference>
<protein>
    <submittedName>
        <fullName evidence="2">Uncharacterized protein</fullName>
    </submittedName>
</protein>
<evidence type="ECO:0000313" key="2">
    <source>
        <dbReference type="EMBL" id="EFG03775.2"/>
    </source>
</evidence>
<gene>
    <name evidence="2" type="ORF">SCLAV_p0284</name>
</gene>
<keyword evidence="2" id="KW-0614">Plasmid</keyword>
<dbReference type="EMBL" id="CM000914">
    <property type="protein sequence ID" value="EFG03775.2"/>
    <property type="molecule type" value="Genomic_DNA"/>
</dbReference>
<dbReference type="AlphaFoldDB" id="D5SIN2"/>